<dbReference type="PANTHER" id="PTHR12497">
    <property type="entry name" value="TAZ PROTEIN TAFAZZIN"/>
    <property type="match status" value="1"/>
</dbReference>
<evidence type="ECO:0000256" key="4">
    <source>
        <dbReference type="ARBA" id="ARBA00023136"/>
    </source>
</evidence>
<dbReference type="EMBL" id="QWIL01000763">
    <property type="protein sequence ID" value="RMY13732.1"/>
    <property type="molecule type" value="Genomic_DNA"/>
</dbReference>
<evidence type="ECO:0000256" key="2">
    <source>
        <dbReference type="ARBA" id="ARBA00022679"/>
    </source>
</evidence>
<dbReference type="AlphaFoldDB" id="A0A3M6ZF33"/>
<feature type="compositionally biased region" description="Pro residues" evidence="7">
    <location>
        <begin position="167"/>
        <end position="177"/>
    </location>
</feature>
<comment type="similarity">
    <text evidence="6">Belongs to the taffazin family.</text>
</comment>
<dbReference type="GO" id="GO:0047184">
    <property type="term" value="F:1-acylglycerophosphocholine O-acyltransferase activity"/>
    <property type="evidence" value="ECO:0007669"/>
    <property type="project" value="TreeGrafter"/>
</dbReference>
<feature type="compositionally biased region" description="Basic and acidic residues" evidence="7">
    <location>
        <begin position="363"/>
        <end position="373"/>
    </location>
</feature>
<dbReference type="OrthoDB" id="193467at2759"/>
<evidence type="ECO:0000313" key="8">
    <source>
        <dbReference type="EMBL" id="RMX85578.1"/>
    </source>
</evidence>
<feature type="region of interest" description="Disordered" evidence="7">
    <location>
        <begin position="158"/>
        <end position="177"/>
    </location>
</feature>
<keyword evidence="2" id="KW-0808">Transferase</keyword>
<dbReference type="Proteomes" id="UP000271337">
    <property type="component" value="Unassembled WGS sequence"/>
</dbReference>
<name>A0A3M6ZF33_HORWE</name>
<reference evidence="10 11" key="1">
    <citation type="journal article" date="2018" name="BMC Genomics">
        <title>Genomic evidence for intraspecific hybridization in a clonal and extremely halotolerant yeast.</title>
        <authorList>
            <person name="Gostincar C."/>
            <person name="Stajich J.E."/>
            <person name="Zupancic J."/>
            <person name="Zalar P."/>
            <person name="Gunde-Cimerman N."/>
        </authorList>
    </citation>
    <scope>NUCLEOTIDE SEQUENCE [LARGE SCALE GENOMIC DNA]</scope>
    <source>
        <strain evidence="8 11">EXF-6656</strain>
        <strain evidence="9 10">EXF-6669</strain>
    </source>
</reference>
<dbReference type="GO" id="GO:0007007">
    <property type="term" value="P:inner mitochondrial membrane organization"/>
    <property type="evidence" value="ECO:0007669"/>
    <property type="project" value="TreeGrafter"/>
</dbReference>
<evidence type="ECO:0000313" key="9">
    <source>
        <dbReference type="EMBL" id="RMY13732.1"/>
    </source>
</evidence>
<dbReference type="InterPro" id="IPR000872">
    <property type="entry name" value="Tafazzin"/>
</dbReference>
<dbReference type="VEuPathDB" id="FungiDB:BTJ68_00572"/>
<comment type="caution">
    <text evidence="9">The sequence shown here is derived from an EMBL/GenBank/DDBJ whole genome shotgun (WGS) entry which is preliminary data.</text>
</comment>
<sequence length="400" mass="45836">MPFAMATEERPYKPSLPWRITSAIEIGVVGFLSRSFLYALNRTETYGIDNLLEILDRRSDESKRTRGLITVYRLDDPLTWGVLPYKYHWDPNNMRWALGSYDICFRNKSVITLLVHRTFFSYGNTLPTHRKAYSQYGGIFQPTINQAIRLLSDPHANLAPEKSSRPADPPTLPTSLPPSDPFSAAQLTYSTNGADAFPSPSAYPFRRYGWVHIFPEGMIHQHPDKLMRYFKWGVARLILEAEPCPDVLPMWIDGPQQVMDNNRGWPRPLPRIGKDVSVAFGSPVDTEQVFGPFRQRWQELKDRARRKRMLYYPTEDPAADPEKEVLGELNDDELKYGQEAEQLRIEVTLAVRNEVLKVRRSRGLPDEDPKRGLAETFAAERGNPSRNGRRMGDGSVVQIE</sequence>
<evidence type="ECO:0000313" key="10">
    <source>
        <dbReference type="Proteomes" id="UP000271337"/>
    </source>
</evidence>
<dbReference type="GO" id="GO:0035965">
    <property type="term" value="P:cardiolipin acyl-chain remodeling"/>
    <property type="evidence" value="ECO:0007669"/>
    <property type="project" value="TreeGrafter"/>
</dbReference>
<evidence type="ECO:0000256" key="3">
    <source>
        <dbReference type="ARBA" id="ARBA00023098"/>
    </source>
</evidence>
<keyword evidence="4" id="KW-0472">Membrane</keyword>
<keyword evidence="3" id="KW-0443">Lipid metabolism</keyword>
<keyword evidence="5" id="KW-0012">Acyltransferase</keyword>
<proteinExistence type="inferred from homology"/>
<dbReference type="Proteomes" id="UP000281245">
    <property type="component" value="Unassembled WGS sequence"/>
</dbReference>
<evidence type="ECO:0000256" key="7">
    <source>
        <dbReference type="SAM" id="MobiDB-lite"/>
    </source>
</evidence>
<protein>
    <recommendedName>
        <fullName evidence="6">Tafazzin family protein</fullName>
    </recommendedName>
</protein>
<dbReference type="SUPFAM" id="SSF69593">
    <property type="entry name" value="Glycerol-3-phosphate (1)-acyltransferase"/>
    <property type="match status" value="1"/>
</dbReference>
<feature type="region of interest" description="Disordered" evidence="7">
    <location>
        <begin position="360"/>
        <end position="400"/>
    </location>
</feature>
<comment type="subcellular location">
    <subcellularLocation>
        <location evidence="1">Membrane</location>
        <topology evidence="1">Peripheral membrane protein</topology>
    </subcellularLocation>
</comment>
<evidence type="ECO:0000313" key="11">
    <source>
        <dbReference type="Proteomes" id="UP000281245"/>
    </source>
</evidence>
<dbReference type="PANTHER" id="PTHR12497:SF0">
    <property type="entry name" value="TAFAZZIN"/>
    <property type="match status" value="1"/>
</dbReference>
<dbReference type="GO" id="GO:0031966">
    <property type="term" value="C:mitochondrial membrane"/>
    <property type="evidence" value="ECO:0007669"/>
    <property type="project" value="TreeGrafter"/>
</dbReference>
<gene>
    <name evidence="9" type="ORF">D0867_07366</name>
    <name evidence="8" type="ORF">D0869_03715</name>
</gene>
<dbReference type="EMBL" id="QWIJ01000213">
    <property type="protein sequence ID" value="RMX85578.1"/>
    <property type="molecule type" value="Genomic_DNA"/>
</dbReference>
<organism evidence="9 10">
    <name type="scientific">Hortaea werneckii</name>
    <name type="common">Black yeast</name>
    <name type="synonym">Cladosporium werneckii</name>
    <dbReference type="NCBI Taxonomy" id="91943"/>
    <lineage>
        <taxon>Eukaryota</taxon>
        <taxon>Fungi</taxon>
        <taxon>Dikarya</taxon>
        <taxon>Ascomycota</taxon>
        <taxon>Pezizomycotina</taxon>
        <taxon>Dothideomycetes</taxon>
        <taxon>Dothideomycetidae</taxon>
        <taxon>Mycosphaerellales</taxon>
        <taxon>Teratosphaeriaceae</taxon>
        <taxon>Hortaea</taxon>
    </lineage>
</organism>
<evidence type="ECO:0000256" key="5">
    <source>
        <dbReference type="ARBA" id="ARBA00023315"/>
    </source>
</evidence>
<accession>A0A3M6ZF33</accession>
<evidence type="ECO:0000256" key="1">
    <source>
        <dbReference type="ARBA" id="ARBA00004170"/>
    </source>
</evidence>
<evidence type="ECO:0000256" key="6">
    <source>
        <dbReference type="RuleBase" id="RU365062"/>
    </source>
</evidence>